<gene>
    <name evidence="2" type="ORF">BJR09_07670</name>
    <name evidence="1" type="ORF">NCTC13830_00225</name>
</gene>
<evidence type="ECO:0000313" key="4">
    <source>
        <dbReference type="Proteomes" id="UP000297598"/>
    </source>
</evidence>
<organism evidence="1 3">
    <name type="scientific">Staphylococcus petrasii</name>
    <dbReference type="NCBI Taxonomy" id="1276936"/>
    <lineage>
        <taxon>Bacteria</taxon>
        <taxon>Bacillati</taxon>
        <taxon>Bacillota</taxon>
        <taxon>Bacilli</taxon>
        <taxon>Bacillales</taxon>
        <taxon>Staphylococcaceae</taxon>
        <taxon>Staphylococcus</taxon>
    </lineage>
</organism>
<dbReference type="Proteomes" id="UP000254047">
    <property type="component" value="Unassembled WGS sequence"/>
</dbReference>
<evidence type="ECO:0000313" key="2">
    <source>
        <dbReference type="EMBL" id="TGE17120.1"/>
    </source>
</evidence>
<reference evidence="2 4" key="2">
    <citation type="submission" date="2019-04" db="EMBL/GenBank/DDBJ databases">
        <title>Genomic characterization of Staphylococcus petrasii strains.</title>
        <authorList>
            <person name="Vrbovska V."/>
            <person name="Kovarovic V."/>
            <person name="Maslanova I."/>
            <person name="Indrakova A."/>
            <person name="Petras P."/>
            <person name="Sedo O."/>
            <person name="Svec P."/>
            <person name="Fisarova L."/>
            <person name="Sedlacek I."/>
            <person name="Doskar J."/>
            <person name="Pantucek R."/>
        </authorList>
    </citation>
    <scope>NUCLEOTIDE SEQUENCE [LARGE SCALE GENOMIC DNA]</scope>
    <source>
        <strain evidence="2 4">P5404</strain>
    </source>
</reference>
<evidence type="ECO:0000313" key="3">
    <source>
        <dbReference type="Proteomes" id="UP000254047"/>
    </source>
</evidence>
<accession>A0A380FXM7</accession>
<reference evidence="1 3" key="1">
    <citation type="submission" date="2018-06" db="EMBL/GenBank/DDBJ databases">
        <authorList>
            <consortium name="Pathogen Informatics"/>
            <person name="Doyle S."/>
        </authorList>
    </citation>
    <scope>NUCLEOTIDE SEQUENCE [LARGE SCALE GENOMIC DNA]</scope>
    <source>
        <strain evidence="1 3">NCTC13830</strain>
    </source>
</reference>
<dbReference type="AlphaFoldDB" id="A0A380FXM7"/>
<protein>
    <submittedName>
        <fullName evidence="1">SAP domain-containing protein</fullName>
    </submittedName>
</protein>
<dbReference type="EMBL" id="SRLS01000010">
    <property type="protein sequence ID" value="TGE17120.1"/>
    <property type="molecule type" value="Genomic_DNA"/>
</dbReference>
<sequence length="327" mass="38685">MQISLNELVALHYINGKSENKCIPPKSSAERKYFVENMGDIRESLSILREENLIYLEEDIEKGLETLNIDELKEILKDVKYPSTARKKTLINLVLDNIKSSKINPESLNIPRFYSVNEKGLALLKETYYIPYFLNNDDFVTLNRAHRYAKRANNDEDKIERIYINEIKRQILSSDGDLPLFPHVLTILFYNFTGYEIKQSNIDKSRICANLAMFLRNNSRVKSYKMSYDEEFLEEGKLELEVPDRGNIRQVYEVLILNHEMTEEEFVNFFLEDLTYLYTGNNNYFSDIAKYIYYDVNEDFELKRDVFQKLIMSVENSKEYINTEFVI</sequence>
<dbReference type="Proteomes" id="UP000297598">
    <property type="component" value="Unassembled WGS sequence"/>
</dbReference>
<keyword evidence="4" id="KW-1185">Reference proteome</keyword>
<evidence type="ECO:0000313" key="1">
    <source>
        <dbReference type="EMBL" id="SUM42703.1"/>
    </source>
</evidence>
<proteinExistence type="predicted"/>
<name>A0A380FXM7_9STAP</name>
<dbReference type="RefSeq" id="WP_103297340.1">
    <property type="nucleotide sequence ID" value="NZ_PPQT01000019.1"/>
</dbReference>
<dbReference type="EMBL" id="UHDO01000001">
    <property type="protein sequence ID" value="SUM42703.1"/>
    <property type="molecule type" value="Genomic_DNA"/>
</dbReference>